<dbReference type="Proteomes" id="UP000235965">
    <property type="component" value="Unassembled WGS sequence"/>
</dbReference>
<dbReference type="STRING" id="105785.A0A2J7RRU4"/>
<comment type="caution">
    <text evidence="1">The sequence shown here is derived from an EMBL/GenBank/DDBJ whole genome shotgun (WGS) entry which is preliminary data.</text>
</comment>
<protein>
    <recommendedName>
        <fullName evidence="3">Mos1 transposase HTH domain-containing protein</fullName>
    </recommendedName>
</protein>
<dbReference type="EMBL" id="NEVH01000598">
    <property type="protein sequence ID" value="PNF43561.1"/>
    <property type="molecule type" value="Genomic_DNA"/>
</dbReference>
<dbReference type="AlphaFoldDB" id="A0A2J7RRU4"/>
<dbReference type="InParanoid" id="A0A2J7RRU4"/>
<keyword evidence="2" id="KW-1185">Reference proteome</keyword>
<evidence type="ECO:0008006" key="3">
    <source>
        <dbReference type="Google" id="ProtNLM"/>
    </source>
</evidence>
<evidence type="ECO:0000313" key="1">
    <source>
        <dbReference type="EMBL" id="PNF43561.1"/>
    </source>
</evidence>
<reference evidence="1 2" key="1">
    <citation type="submission" date="2017-12" db="EMBL/GenBank/DDBJ databases">
        <title>Hemimetabolous genomes reveal molecular basis of termite eusociality.</title>
        <authorList>
            <person name="Harrison M.C."/>
            <person name="Jongepier E."/>
            <person name="Robertson H.M."/>
            <person name="Arning N."/>
            <person name="Bitard-Feildel T."/>
            <person name="Chao H."/>
            <person name="Childers C.P."/>
            <person name="Dinh H."/>
            <person name="Doddapaneni H."/>
            <person name="Dugan S."/>
            <person name="Gowin J."/>
            <person name="Greiner C."/>
            <person name="Han Y."/>
            <person name="Hu H."/>
            <person name="Hughes D.S.T."/>
            <person name="Huylmans A.-K."/>
            <person name="Kemena C."/>
            <person name="Kremer L.P.M."/>
            <person name="Lee S.L."/>
            <person name="Lopez-Ezquerra A."/>
            <person name="Mallet L."/>
            <person name="Monroy-Kuhn J.M."/>
            <person name="Moser A."/>
            <person name="Murali S.C."/>
            <person name="Muzny D.M."/>
            <person name="Otani S."/>
            <person name="Piulachs M.-D."/>
            <person name="Poelchau M."/>
            <person name="Qu J."/>
            <person name="Schaub F."/>
            <person name="Wada-Katsumata A."/>
            <person name="Worley K.C."/>
            <person name="Xie Q."/>
            <person name="Ylla G."/>
            <person name="Poulsen M."/>
            <person name="Gibbs R.A."/>
            <person name="Schal C."/>
            <person name="Richards S."/>
            <person name="Belles X."/>
            <person name="Korb J."/>
            <person name="Bornberg-Bauer E."/>
        </authorList>
    </citation>
    <scope>NUCLEOTIDE SEQUENCE [LARGE SCALE GENOMIC DNA]</scope>
    <source>
        <tissue evidence="1">Whole body</tissue>
    </source>
</reference>
<name>A0A2J7RRU4_9NEOP</name>
<accession>A0A2J7RRU4</accession>
<evidence type="ECO:0000313" key="2">
    <source>
        <dbReference type="Proteomes" id="UP000235965"/>
    </source>
</evidence>
<proteinExistence type="predicted"/>
<gene>
    <name evidence="1" type="ORF">B7P43_G03920</name>
</gene>
<sequence>MCPAIYKPVSCEIRAVVRFVHSKFMIAAELCAVYSRNVMSGGTVRERCRMFKDKRTDVHDEERSGRPSFTIAELPCDEFPEISRTPLYNIIIVRLGCRHFCARRLPKILICGHKMQKMVSALTFLKRSVKNDDNSLSHII</sequence>
<organism evidence="1 2">
    <name type="scientific">Cryptotermes secundus</name>
    <dbReference type="NCBI Taxonomy" id="105785"/>
    <lineage>
        <taxon>Eukaryota</taxon>
        <taxon>Metazoa</taxon>
        <taxon>Ecdysozoa</taxon>
        <taxon>Arthropoda</taxon>
        <taxon>Hexapoda</taxon>
        <taxon>Insecta</taxon>
        <taxon>Pterygota</taxon>
        <taxon>Neoptera</taxon>
        <taxon>Polyneoptera</taxon>
        <taxon>Dictyoptera</taxon>
        <taxon>Blattodea</taxon>
        <taxon>Blattoidea</taxon>
        <taxon>Termitoidae</taxon>
        <taxon>Kalotermitidae</taxon>
        <taxon>Cryptotermitinae</taxon>
        <taxon>Cryptotermes</taxon>
    </lineage>
</organism>